<evidence type="ECO:0000256" key="3">
    <source>
        <dbReference type="ARBA" id="ARBA00023004"/>
    </source>
</evidence>
<dbReference type="Pfam" id="PF13646">
    <property type="entry name" value="HEAT_2"/>
    <property type="match status" value="1"/>
</dbReference>
<name>A0A517MY63_9BACT</name>
<dbReference type="InterPro" id="IPR011041">
    <property type="entry name" value="Quinoprot_gluc/sorb_DH_b-prop"/>
</dbReference>
<dbReference type="SUPFAM" id="SSF48371">
    <property type="entry name" value="ARM repeat"/>
    <property type="match status" value="2"/>
</dbReference>
<keyword evidence="1 4" id="KW-0349">Heme</keyword>
<dbReference type="Proteomes" id="UP000319852">
    <property type="component" value="Chromosome"/>
</dbReference>
<keyword evidence="2 4" id="KW-0479">Metal-binding</keyword>
<proteinExistence type="predicted"/>
<dbReference type="SUPFAM" id="SSF46626">
    <property type="entry name" value="Cytochrome c"/>
    <property type="match status" value="1"/>
</dbReference>
<dbReference type="NCBIfam" id="TIGR02603">
    <property type="entry name" value="CxxCH_TIGR02603"/>
    <property type="match status" value="1"/>
</dbReference>
<dbReference type="InterPro" id="IPR055557">
    <property type="entry name" value="DUF7133"/>
</dbReference>
<feature type="signal peptide" evidence="5">
    <location>
        <begin position="1"/>
        <end position="35"/>
    </location>
</feature>
<dbReference type="InterPro" id="IPR011042">
    <property type="entry name" value="6-blade_b-propeller_TolB-like"/>
</dbReference>
<dbReference type="PROSITE" id="PS51257">
    <property type="entry name" value="PROKAR_LIPOPROTEIN"/>
    <property type="match status" value="1"/>
</dbReference>
<dbReference type="PANTHER" id="PTHR33546:SF1">
    <property type="entry name" value="LARGE, MULTIFUNCTIONAL SECRETED PROTEIN"/>
    <property type="match status" value="1"/>
</dbReference>
<dbReference type="Pfam" id="PF00034">
    <property type="entry name" value="Cytochrom_C"/>
    <property type="match status" value="1"/>
</dbReference>
<evidence type="ECO:0000256" key="4">
    <source>
        <dbReference type="PROSITE-ProRule" id="PRU00433"/>
    </source>
</evidence>
<accession>A0A517MY63</accession>
<feature type="domain" description="Cytochrome c" evidence="6">
    <location>
        <begin position="977"/>
        <end position="1114"/>
    </location>
</feature>
<evidence type="ECO:0000313" key="8">
    <source>
        <dbReference type="Proteomes" id="UP000319852"/>
    </source>
</evidence>
<dbReference type="GO" id="GO:0046872">
    <property type="term" value="F:metal ion binding"/>
    <property type="evidence" value="ECO:0007669"/>
    <property type="project" value="UniProtKB-KW"/>
</dbReference>
<dbReference type="InterPro" id="IPR013428">
    <property type="entry name" value="Membrane-bound_put_N"/>
</dbReference>
<evidence type="ECO:0000256" key="5">
    <source>
        <dbReference type="SAM" id="SignalP"/>
    </source>
</evidence>
<dbReference type="SUPFAM" id="SSF50952">
    <property type="entry name" value="Soluble quinoprotein glucose dehydrogenase"/>
    <property type="match status" value="1"/>
</dbReference>
<dbReference type="Gene3D" id="1.10.760.10">
    <property type="entry name" value="Cytochrome c-like domain"/>
    <property type="match status" value="1"/>
</dbReference>
<dbReference type="InterPro" id="IPR009056">
    <property type="entry name" value="Cyt_c-like_dom"/>
</dbReference>
<dbReference type="InterPro" id="IPR013427">
    <property type="entry name" value="Haem-bd_dom_put"/>
</dbReference>
<dbReference type="Pfam" id="PF23500">
    <property type="entry name" value="DUF7133"/>
    <property type="match status" value="1"/>
</dbReference>
<sequence length="1125" mass="123492" precursor="true">MVNRVFRLFGASQWLSVKLSLLFLVSLLGAASCLATNGSAHENYEPPVLGKSDEGELALQGFTVPNFLSSQLVAAEPDLANPVVFCFDEQGNLFVAETFRQNNGVEDNRSHMDWLEDDLRSQTVADREAMIRKYESDNLEKYTAHHDRIRKLTDSDHDGIYDTSTVYSDGYNQIVEGTGAGLLATGNSVYYTCIPNLWKLTDKDNDGRADSKEKLHSGYGVRFAFRGHDLHGLTWGPDGRLYFSIGDRGYNVQTAEGTTLARPNTGAVFRCWPDGSELEEFAYGLRNPQELAFDDYGNLFTGDNNSDAADEARWVHVCQGMDAGWRMHYQYLEDRGPWHRERMWRPYEWDAETTARQPSYIVPPIANLGNGPSGLVYYPGWGLPDRYAGHFFMADFRGTTGLSGIRSFAVKPKGAGFELIDSHNFIWGTLATDVDFGYDGRVVLSDWVQGWDGASRGRIYAFKEKDPSDLATEVPRLMAADWPQVSVERLVELLAHTDRRLRLKAQYELAARKEVQALVGALSNTNQLARIHAIWGLGQISRSQPEVLNQLDPLLEDADAEIAVQAASTLGDCARDDKHAEPIVRLLEHESDRVKYHAALALGKLKSQAAAPALLKMIAEGSGKDPVLRHAGMMGLAGALDEAQLAELSKHNSTSVRLAAVVALRRAKSERVVDFLADSEERVVTEAARAINDVPIESGTAQLASYTGSSATNGALLHRVLHANFRLGSAEHARVVIEMAGNSDLSREIRLEALHMLRDWKQPSSLDRVTNKWRPVTGDRGDGSFAVMLFPLISDILRETPELKVAALELAAEYPAQQLEAQLVEIVADTNQSAVARQEALEALDRASGSGHEGLLKTCLNDPAEMLRSTSRNILVRRHPEQAAAIMKDVFSEGSVSEKQAAIHKLSEVESTGARALLLEWFRLMIAGKVQPEIKLDLLTAAEKIGKPSFKAAIAEYQGALDAEDDLLGFRELLSGGNAERGKQIFFGSAAASCQRCHKVQGNGGAVGPELSGVGKDNPREYLLEAIVLPSKAIAKGFDTAVLFLDTGKTVTGIITDENEENLILVNPAGETILVRKEEIEERTIGLSGMPDGLKETLPKSDIRDLVEYLTTLRSAPDNSSHGAE</sequence>
<keyword evidence="8" id="KW-1185">Reference proteome</keyword>
<evidence type="ECO:0000259" key="6">
    <source>
        <dbReference type="PROSITE" id="PS51007"/>
    </source>
</evidence>
<dbReference type="GO" id="GO:0009055">
    <property type="term" value="F:electron transfer activity"/>
    <property type="evidence" value="ECO:0007669"/>
    <property type="project" value="InterPro"/>
</dbReference>
<dbReference type="Gene3D" id="2.120.10.30">
    <property type="entry name" value="TolB, C-terminal domain"/>
    <property type="match status" value="1"/>
</dbReference>
<keyword evidence="5" id="KW-0732">Signal</keyword>
<evidence type="ECO:0000256" key="2">
    <source>
        <dbReference type="ARBA" id="ARBA00022723"/>
    </source>
</evidence>
<gene>
    <name evidence="7" type="ORF">HG15A2_30870</name>
</gene>
<feature type="chain" id="PRO_5021917818" evidence="5">
    <location>
        <begin position="36"/>
        <end position="1125"/>
    </location>
</feature>
<dbReference type="InterPro" id="IPR016024">
    <property type="entry name" value="ARM-type_fold"/>
</dbReference>
<dbReference type="PROSITE" id="PS51007">
    <property type="entry name" value="CYTC"/>
    <property type="match status" value="1"/>
</dbReference>
<dbReference type="GO" id="GO:0020037">
    <property type="term" value="F:heme binding"/>
    <property type="evidence" value="ECO:0007669"/>
    <property type="project" value="InterPro"/>
</dbReference>
<organism evidence="7 8">
    <name type="scientific">Adhaeretor mobilis</name>
    <dbReference type="NCBI Taxonomy" id="1930276"/>
    <lineage>
        <taxon>Bacteria</taxon>
        <taxon>Pseudomonadati</taxon>
        <taxon>Planctomycetota</taxon>
        <taxon>Planctomycetia</taxon>
        <taxon>Pirellulales</taxon>
        <taxon>Lacipirellulaceae</taxon>
        <taxon>Adhaeretor</taxon>
    </lineage>
</organism>
<dbReference type="InterPro" id="IPR036909">
    <property type="entry name" value="Cyt_c-like_dom_sf"/>
</dbReference>
<dbReference type="AlphaFoldDB" id="A0A517MY63"/>
<protein>
    <submittedName>
        <fullName evidence="7">HEAT repeat protein</fullName>
    </submittedName>
</protein>
<dbReference type="InterPro" id="IPR011989">
    <property type="entry name" value="ARM-like"/>
</dbReference>
<evidence type="ECO:0000313" key="7">
    <source>
        <dbReference type="EMBL" id="QDS99757.1"/>
    </source>
</evidence>
<reference evidence="7 8" key="1">
    <citation type="submission" date="2019-02" db="EMBL/GenBank/DDBJ databases">
        <title>Deep-cultivation of Planctomycetes and their phenomic and genomic characterization uncovers novel biology.</title>
        <authorList>
            <person name="Wiegand S."/>
            <person name="Jogler M."/>
            <person name="Boedeker C."/>
            <person name="Pinto D."/>
            <person name="Vollmers J."/>
            <person name="Rivas-Marin E."/>
            <person name="Kohn T."/>
            <person name="Peeters S.H."/>
            <person name="Heuer A."/>
            <person name="Rast P."/>
            <person name="Oberbeckmann S."/>
            <person name="Bunk B."/>
            <person name="Jeske O."/>
            <person name="Meyerdierks A."/>
            <person name="Storesund J.E."/>
            <person name="Kallscheuer N."/>
            <person name="Luecker S."/>
            <person name="Lage O.M."/>
            <person name="Pohl T."/>
            <person name="Merkel B.J."/>
            <person name="Hornburger P."/>
            <person name="Mueller R.-W."/>
            <person name="Bruemmer F."/>
            <person name="Labrenz M."/>
            <person name="Spormann A.M."/>
            <person name="Op den Camp H."/>
            <person name="Overmann J."/>
            <person name="Amann R."/>
            <person name="Jetten M.S.M."/>
            <person name="Mascher T."/>
            <person name="Medema M.H."/>
            <person name="Devos D.P."/>
            <person name="Kaster A.-K."/>
            <person name="Ovreas L."/>
            <person name="Rohde M."/>
            <person name="Galperin M.Y."/>
            <person name="Jogler C."/>
        </authorList>
    </citation>
    <scope>NUCLEOTIDE SEQUENCE [LARGE SCALE GENOMIC DNA]</scope>
    <source>
        <strain evidence="7 8">HG15A2</strain>
    </source>
</reference>
<dbReference type="SMART" id="SM00567">
    <property type="entry name" value="EZ_HEAT"/>
    <property type="match status" value="4"/>
</dbReference>
<dbReference type="EMBL" id="CP036263">
    <property type="protein sequence ID" value="QDS99757.1"/>
    <property type="molecule type" value="Genomic_DNA"/>
</dbReference>
<dbReference type="KEGG" id="amob:HG15A2_30870"/>
<evidence type="ECO:0000256" key="1">
    <source>
        <dbReference type="ARBA" id="ARBA00022617"/>
    </source>
</evidence>
<dbReference type="InterPro" id="IPR004155">
    <property type="entry name" value="PBS_lyase_HEAT"/>
</dbReference>
<keyword evidence="3 4" id="KW-0408">Iron</keyword>
<dbReference type="PANTHER" id="PTHR33546">
    <property type="entry name" value="LARGE, MULTIFUNCTIONAL SECRETED PROTEIN-RELATED"/>
    <property type="match status" value="1"/>
</dbReference>
<dbReference type="Gene3D" id="1.25.10.10">
    <property type="entry name" value="Leucine-rich Repeat Variant"/>
    <property type="match status" value="1"/>
</dbReference>
<dbReference type="NCBIfam" id="TIGR02604">
    <property type="entry name" value="Piru_Ver_Nterm"/>
    <property type="match status" value="1"/>
</dbReference>